<evidence type="ECO:0000256" key="5">
    <source>
        <dbReference type="SAM" id="MobiDB-lite"/>
    </source>
</evidence>
<reference evidence="13 14" key="1">
    <citation type="submission" date="2018-01" db="EMBL/GenBank/DDBJ databases">
        <title>Draft genome of the strawberry crown rot pathogen Phytophthora cactorum.</title>
        <authorList>
            <person name="Armitage A.D."/>
            <person name="Lysoe E."/>
            <person name="Nellist C.F."/>
            <person name="Harrison R.J."/>
            <person name="Brurberg M.B."/>
        </authorList>
    </citation>
    <scope>NUCLEOTIDE SEQUENCE [LARGE SCALE GENOMIC DNA]</scope>
    <source>
        <strain evidence="13 14">10300</strain>
    </source>
</reference>
<protein>
    <recommendedName>
        <fullName evidence="3">GDP-mannose 4,6-dehydratase</fullName>
        <ecNumber evidence="3">4.2.1.47</ecNumber>
    </recommendedName>
</protein>
<reference evidence="7" key="2">
    <citation type="submission" date="2018-10" db="EMBL/GenBank/DDBJ databases">
        <title>Effector identification in a new, highly contiguous assembly of the strawberry crown rot pathogen Phytophthora cactorum.</title>
        <authorList>
            <person name="Armitage A.D."/>
            <person name="Nellist C.F."/>
            <person name="Bates H."/>
            <person name="Vickerstaff R.J."/>
            <person name="Harrison R.J."/>
        </authorList>
    </citation>
    <scope>NUCLEOTIDE SEQUENCE</scope>
    <source>
        <strain evidence="7">15-7</strain>
        <strain evidence="8">4032</strain>
        <strain evidence="9">4040</strain>
        <strain evidence="10">P415</strain>
        <strain evidence="11">P421</strain>
    </source>
</reference>
<dbReference type="Gene3D" id="3.90.25.10">
    <property type="entry name" value="UDP-galactose 4-epimerase, domain 1"/>
    <property type="match status" value="1"/>
</dbReference>
<dbReference type="Proteomes" id="UP000774804">
    <property type="component" value="Unassembled WGS sequence"/>
</dbReference>
<dbReference type="HAMAP" id="MF_00955">
    <property type="entry name" value="GDP_Man_dehydratase"/>
    <property type="match status" value="1"/>
</dbReference>
<evidence type="ECO:0000313" key="12">
    <source>
        <dbReference type="EMBL" id="KAG6953107.1"/>
    </source>
</evidence>
<dbReference type="InterPro" id="IPR016040">
    <property type="entry name" value="NAD(P)-bd_dom"/>
</dbReference>
<dbReference type="PANTHER" id="PTHR43715:SF1">
    <property type="entry name" value="GDP-MANNOSE 4,6 DEHYDRATASE"/>
    <property type="match status" value="1"/>
</dbReference>
<accession>A0A329RIX2</accession>
<evidence type="ECO:0000313" key="8">
    <source>
        <dbReference type="EMBL" id="KAG2899017.1"/>
    </source>
</evidence>
<feature type="domain" description="NAD(P)-binding" evidence="6">
    <location>
        <begin position="51"/>
        <end position="394"/>
    </location>
</feature>
<feature type="compositionally biased region" description="Polar residues" evidence="5">
    <location>
        <begin position="14"/>
        <end position="28"/>
    </location>
</feature>
<comment type="cofactor">
    <cofactor evidence="1">
        <name>NADP(+)</name>
        <dbReference type="ChEBI" id="CHEBI:58349"/>
    </cofactor>
</comment>
<evidence type="ECO:0000313" key="10">
    <source>
        <dbReference type="EMBL" id="KAG2970164.1"/>
    </source>
</evidence>
<dbReference type="Gene3D" id="3.40.50.720">
    <property type="entry name" value="NAD(P)-binding Rossmann-like Domain"/>
    <property type="match status" value="1"/>
</dbReference>
<evidence type="ECO:0000313" key="9">
    <source>
        <dbReference type="EMBL" id="KAG2914345.1"/>
    </source>
</evidence>
<sequence>MIRGSIDTPPRTYSLDSPSTDNESAMDQASTTSESSATDSCESSDRPRVALITGITGQDGSYLSELLLAKGYTVHGLVRRSSNFNTARIEHLYRDPHDRGVRFFLHYGDLTDSSNLCQIVARVRPDEVYNLGAMSHVKVSFELAEYTADVDALGVLRLLTSLRTCGLEHSTKFYQASTSELYGKVQATPQDEDTPFHPRSPYGVAKQFAFWSVVNHREAYGMYAVNGILFNHESPRRGPTFVTRKITRAVVRIRAGIDKCLFVGNLDAKRDWGHARDYVECMWRMLQHDTPEDFVVATGECHSVREFVELAFAHVGLAIAWKGVRGSKDEVGVIANDNEPNQANLSDVDRVVVRVDPVYFRPAEVDLLCGNASKAQRELGWTPTVRFRELVAEMVASDARELHRETHGGRKYEAPMELLSQEFQGFQ</sequence>
<dbReference type="EMBL" id="RCML01000744">
    <property type="protein sequence ID" value="KAG2970164.1"/>
    <property type="molecule type" value="Genomic_DNA"/>
</dbReference>
<proteinExistence type="inferred from homology"/>
<comment type="caution">
    <text evidence="13">The sequence shown here is derived from an EMBL/GenBank/DDBJ whole genome shotgun (WGS) entry which is preliminary data.</text>
</comment>
<dbReference type="PANTHER" id="PTHR43715">
    <property type="entry name" value="GDP-MANNOSE 4,6-DEHYDRATASE"/>
    <property type="match status" value="1"/>
</dbReference>
<dbReference type="EMBL" id="RCMI01000743">
    <property type="protein sequence ID" value="KAG2899017.1"/>
    <property type="molecule type" value="Genomic_DNA"/>
</dbReference>
<dbReference type="EMBL" id="RCMK01000733">
    <property type="protein sequence ID" value="KAG2914345.1"/>
    <property type="molecule type" value="Genomic_DNA"/>
</dbReference>
<dbReference type="STRING" id="29920.A0A329RIX2"/>
<evidence type="ECO:0000313" key="11">
    <source>
        <dbReference type="EMBL" id="KAG3222745.1"/>
    </source>
</evidence>
<dbReference type="AlphaFoldDB" id="A0A329RIX2"/>
<evidence type="ECO:0000313" key="13">
    <source>
        <dbReference type="EMBL" id="RAW24301.1"/>
    </source>
</evidence>
<dbReference type="Proteomes" id="UP000697107">
    <property type="component" value="Unassembled WGS sequence"/>
</dbReference>
<dbReference type="EMBL" id="MJFZ01000906">
    <property type="protein sequence ID" value="RAW24301.1"/>
    <property type="molecule type" value="Genomic_DNA"/>
</dbReference>
<dbReference type="Proteomes" id="UP000735874">
    <property type="component" value="Unassembled WGS sequence"/>
</dbReference>
<evidence type="ECO:0000259" key="6">
    <source>
        <dbReference type="Pfam" id="PF16363"/>
    </source>
</evidence>
<name>A0A329RIX2_9STRA</name>
<feature type="compositionally biased region" description="Low complexity" evidence="5">
    <location>
        <begin position="29"/>
        <end position="41"/>
    </location>
</feature>
<dbReference type="Proteomes" id="UP000736787">
    <property type="component" value="Unassembled WGS sequence"/>
</dbReference>
<dbReference type="VEuPathDB" id="FungiDB:PC110_g19271"/>
<dbReference type="GO" id="GO:0008446">
    <property type="term" value="F:GDP-mannose 4,6-dehydratase activity"/>
    <property type="evidence" value="ECO:0007669"/>
    <property type="project" value="UniProtKB-EC"/>
</dbReference>
<evidence type="ECO:0000256" key="3">
    <source>
        <dbReference type="ARBA" id="ARBA00011989"/>
    </source>
</evidence>
<dbReference type="EC" id="4.2.1.47" evidence="3"/>
<dbReference type="Proteomes" id="UP000760860">
    <property type="component" value="Unassembled WGS sequence"/>
</dbReference>
<organism evidence="13 14">
    <name type="scientific">Phytophthora cactorum</name>
    <dbReference type="NCBI Taxonomy" id="29920"/>
    <lineage>
        <taxon>Eukaryota</taxon>
        <taxon>Sar</taxon>
        <taxon>Stramenopiles</taxon>
        <taxon>Oomycota</taxon>
        <taxon>Peronosporomycetes</taxon>
        <taxon>Peronosporales</taxon>
        <taxon>Peronosporaceae</taxon>
        <taxon>Phytophthora</taxon>
    </lineage>
</organism>
<dbReference type="Proteomes" id="UP000688947">
    <property type="component" value="Unassembled WGS sequence"/>
</dbReference>
<dbReference type="InterPro" id="IPR036291">
    <property type="entry name" value="NAD(P)-bd_dom_sf"/>
</dbReference>
<keyword evidence="4" id="KW-0456">Lyase</keyword>
<dbReference type="SUPFAM" id="SSF51735">
    <property type="entry name" value="NAD(P)-binding Rossmann-fold domains"/>
    <property type="match status" value="1"/>
</dbReference>
<dbReference type="EMBL" id="RCMV01000169">
    <property type="protein sequence ID" value="KAG3222745.1"/>
    <property type="molecule type" value="Genomic_DNA"/>
</dbReference>
<evidence type="ECO:0000256" key="4">
    <source>
        <dbReference type="ARBA" id="ARBA00023239"/>
    </source>
</evidence>
<evidence type="ECO:0000256" key="2">
    <source>
        <dbReference type="ARBA" id="ARBA00009263"/>
    </source>
</evidence>
<dbReference type="FunFam" id="3.40.50.720:FF:000924">
    <property type="entry name" value="GDP-mannose 4,6 dehydratase"/>
    <property type="match status" value="1"/>
</dbReference>
<comment type="similarity">
    <text evidence="2">Belongs to the NAD(P)-dependent epimerase/dehydratase family. GDP-mannose 4,6-dehydratase subfamily.</text>
</comment>
<evidence type="ECO:0000313" key="14">
    <source>
        <dbReference type="Proteomes" id="UP000251314"/>
    </source>
</evidence>
<dbReference type="NCBIfam" id="TIGR01472">
    <property type="entry name" value="gmd"/>
    <property type="match status" value="1"/>
</dbReference>
<evidence type="ECO:0000256" key="1">
    <source>
        <dbReference type="ARBA" id="ARBA00001937"/>
    </source>
</evidence>
<dbReference type="Proteomes" id="UP000251314">
    <property type="component" value="Unassembled WGS sequence"/>
</dbReference>
<dbReference type="CDD" id="cd05260">
    <property type="entry name" value="GDP_MD_SDR_e"/>
    <property type="match status" value="1"/>
</dbReference>
<gene>
    <name evidence="12" type="ORF">JG687_00012601</name>
    <name evidence="13" type="ORF">PC110_g19271</name>
    <name evidence="7" type="ORF">PC113_g8638</name>
    <name evidence="8" type="ORF">PC115_g16658</name>
    <name evidence="9" type="ORF">PC117_g18333</name>
    <name evidence="10" type="ORF">PC118_g17035</name>
    <name evidence="11" type="ORF">PC129_g6547</name>
</gene>
<reference evidence="12" key="3">
    <citation type="submission" date="2021-01" db="EMBL/GenBank/DDBJ databases">
        <title>Phytophthora aleatoria, a newly-described species from Pinus radiata is distinct from Phytophthora cactorum isolates based on comparative genomics.</title>
        <authorList>
            <person name="Mcdougal R."/>
            <person name="Panda P."/>
            <person name="Williams N."/>
            <person name="Studholme D.J."/>
        </authorList>
    </citation>
    <scope>NUCLEOTIDE SEQUENCE</scope>
    <source>
        <strain evidence="12">NZFS 3830</strain>
    </source>
</reference>
<dbReference type="Pfam" id="PF16363">
    <property type="entry name" value="GDP_Man_Dehyd"/>
    <property type="match status" value="1"/>
</dbReference>
<dbReference type="EMBL" id="RCMG01000206">
    <property type="protein sequence ID" value="KAG2859756.1"/>
    <property type="molecule type" value="Genomic_DNA"/>
</dbReference>
<dbReference type="GO" id="GO:0042351">
    <property type="term" value="P:'de novo' GDP-L-fucose biosynthetic process"/>
    <property type="evidence" value="ECO:0007669"/>
    <property type="project" value="TreeGrafter"/>
</dbReference>
<keyword evidence="14" id="KW-1185">Reference proteome</keyword>
<dbReference type="EMBL" id="JAENGZ010000856">
    <property type="protein sequence ID" value="KAG6953107.1"/>
    <property type="molecule type" value="Genomic_DNA"/>
</dbReference>
<evidence type="ECO:0000313" key="7">
    <source>
        <dbReference type="EMBL" id="KAG2859756.1"/>
    </source>
</evidence>
<feature type="region of interest" description="Disordered" evidence="5">
    <location>
        <begin position="1"/>
        <end position="45"/>
    </location>
</feature>
<dbReference type="InterPro" id="IPR006368">
    <property type="entry name" value="GDP_Man_deHydtase"/>
</dbReference>
<dbReference type="OrthoDB" id="10253554at2759"/>